<keyword evidence="1" id="KW-1133">Transmembrane helix</keyword>
<evidence type="ECO:0000256" key="1">
    <source>
        <dbReference type="SAM" id="Phobius"/>
    </source>
</evidence>
<comment type="caution">
    <text evidence="3">The sequence shown here is derived from an EMBL/GenBank/DDBJ whole genome shotgun (WGS) entry which is preliminary data.</text>
</comment>
<feature type="transmembrane region" description="Helical" evidence="1">
    <location>
        <begin position="32"/>
        <end position="60"/>
    </location>
</feature>
<keyword evidence="1" id="KW-0472">Membrane</keyword>
<feature type="domain" description="Prepilin type IV endopeptidase peptidase" evidence="2">
    <location>
        <begin position="10"/>
        <end position="109"/>
    </location>
</feature>
<name>A0A5D4FU77_9CORY</name>
<dbReference type="Pfam" id="PF01478">
    <property type="entry name" value="Peptidase_A24"/>
    <property type="match status" value="1"/>
</dbReference>
<evidence type="ECO:0000313" key="4">
    <source>
        <dbReference type="Proteomes" id="UP000324726"/>
    </source>
</evidence>
<feature type="transmembrane region" description="Helical" evidence="1">
    <location>
        <begin position="105"/>
        <end position="122"/>
    </location>
</feature>
<feature type="transmembrane region" description="Helical" evidence="1">
    <location>
        <begin position="134"/>
        <end position="152"/>
    </location>
</feature>
<accession>A0A5D4FU77</accession>
<dbReference type="GO" id="GO:0016020">
    <property type="term" value="C:membrane"/>
    <property type="evidence" value="ECO:0007669"/>
    <property type="project" value="InterPro"/>
</dbReference>
<evidence type="ECO:0000259" key="2">
    <source>
        <dbReference type="Pfam" id="PF01478"/>
    </source>
</evidence>
<dbReference type="EMBL" id="VSZI01000001">
    <property type="protein sequence ID" value="TYR20071.1"/>
    <property type="molecule type" value="Genomic_DNA"/>
</dbReference>
<evidence type="ECO:0000313" key="3">
    <source>
        <dbReference type="EMBL" id="TYR20071.1"/>
    </source>
</evidence>
<keyword evidence="1" id="KW-0812">Transmembrane</keyword>
<reference evidence="3 4" key="1">
    <citation type="submission" date="2019-08" db="EMBL/GenBank/DDBJ databases">
        <title>Draft genome of C. urealyticum strain VH4248.</title>
        <authorList>
            <person name="Navas J."/>
        </authorList>
    </citation>
    <scope>NUCLEOTIDE SEQUENCE [LARGE SCALE GENOMIC DNA]</scope>
    <source>
        <strain evidence="3 4">VH4248</strain>
    </source>
</reference>
<gene>
    <name evidence="3" type="ORF">FYJ87_03575</name>
</gene>
<dbReference type="AlphaFoldDB" id="A0A5D4FU77"/>
<dbReference type="Gene3D" id="1.20.120.1220">
    <property type="match status" value="1"/>
</dbReference>
<dbReference type="InterPro" id="IPR000045">
    <property type="entry name" value="Prepilin_IV_endopep_pep"/>
</dbReference>
<dbReference type="Proteomes" id="UP000324726">
    <property type="component" value="Unassembled WGS sequence"/>
</dbReference>
<organism evidence="3 4">
    <name type="scientific">Corynebacterium urealyticum</name>
    <dbReference type="NCBI Taxonomy" id="43771"/>
    <lineage>
        <taxon>Bacteria</taxon>
        <taxon>Bacillati</taxon>
        <taxon>Actinomycetota</taxon>
        <taxon>Actinomycetes</taxon>
        <taxon>Mycobacteriales</taxon>
        <taxon>Corynebacteriaceae</taxon>
        <taxon>Corynebacterium</taxon>
    </lineage>
</organism>
<dbReference type="GO" id="GO:0004190">
    <property type="term" value="F:aspartic-type endopeptidase activity"/>
    <property type="evidence" value="ECO:0007669"/>
    <property type="project" value="InterPro"/>
</dbReference>
<protein>
    <submittedName>
        <fullName evidence="3">Prepilin peptidase</fullName>
    </submittedName>
</protein>
<proteinExistence type="predicted"/>
<sequence length="153" mass="15959">MMCAVLATLGVAVAYLGVVDWRHRRIPNAVVLPSILSAVVAACVWQPSALVGGAVWWLLFSFFHQRSVKNLREGSGAPGQYFGGGDAKFAAACGILAAWHGLGWVLLAIGTSGVLTTGGILIQDRARKAPPHRPVAMGPAMVLGTLLAFAVSL</sequence>